<dbReference type="NCBIfam" id="TIGR00045">
    <property type="entry name" value="glycerate kinase"/>
    <property type="match status" value="1"/>
</dbReference>
<organism evidence="4">
    <name type="scientific">human gut metagenome</name>
    <dbReference type="NCBI Taxonomy" id="408170"/>
    <lineage>
        <taxon>unclassified sequences</taxon>
        <taxon>metagenomes</taxon>
        <taxon>organismal metagenomes</taxon>
    </lineage>
</organism>
<dbReference type="InterPro" id="IPR018193">
    <property type="entry name" value="Glyc_kinase_flavodox-like_fold"/>
</dbReference>
<name>W1WK95_9ZZZZ</name>
<dbReference type="SUPFAM" id="SSF110738">
    <property type="entry name" value="Glycerate kinase I"/>
    <property type="match status" value="1"/>
</dbReference>
<gene>
    <name evidence="4" type="ORF">Q604_UNBC18648G0027</name>
</gene>
<dbReference type="Pfam" id="PF02595">
    <property type="entry name" value="Gly_kinase"/>
    <property type="match status" value="1"/>
</dbReference>
<sequence length="421" mass="47328">MKNTQKICYFFSVKSLLLRFIDYSHTSFSMFKIIFGKEKNKVVKTMKVLVAMDEFNGIISSYQANRYVEEAVASQIEDADIVQVPLFNGRHELLDSVFLWQSGNKYRVSAHDADMKETEAIYGQTDSGMTIIEGHLFLNGKKPIQHRSSYGLGEVIKAALDNHTEHLVISLGGIGSFDGGAGMLQALGATFYDDEAQIVDMRKGAYLIKYIRRIDLSGVHPQLTKVNIQLMSDFSSRLYGKKSEIMQTYESLDLSQNEAAEIDNLIWYFSELFKNELKIAMGPIERGGAGGGIAAVLNSLYQAEILTSHELVNQITHLENLIQQADLIIFGEGLKEEDQILETTTIRIAELTQQYSKPAIAICATNDKFDLFESLNVTAMFNTFIDMPDSYTDFKMGIQIRHYTVQALKLLKTQINLPLSS</sequence>
<dbReference type="PANTHER" id="PTHR21599:SF0">
    <property type="entry name" value="GLYCERATE KINASE"/>
    <property type="match status" value="1"/>
</dbReference>
<protein>
    <submittedName>
        <fullName evidence="4">Glycerate kinase</fullName>
    </submittedName>
</protein>
<comment type="similarity">
    <text evidence="1">Belongs to the glycerate kinase type-1 family.</text>
</comment>
<dbReference type="InterPro" id="IPR036129">
    <property type="entry name" value="Glycerate_kinase_sf"/>
</dbReference>
<evidence type="ECO:0000256" key="2">
    <source>
        <dbReference type="ARBA" id="ARBA00022679"/>
    </source>
</evidence>
<dbReference type="GO" id="GO:0008887">
    <property type="term" value="F:glycerate kinase activity"/>
    <property type="evidence" value="ECO:0007669"/>
    <property type="project" value="InterPro"/>
</dbReference>
<dbReference type="InterPro" id="IPR018197">
    <property type="entry name" value="Glycerate_kinase_RE-like"/>
</dbReference>
<reference evidence="4" key="1">
    <citation type="submission" date="2013-12" db="EMBL/GenBank/DDBJ databases">
        <title>A Varibaculum cambriense genome reconstructed from a premature infant gut community with otherwise low bacterial novelty that shifts toward anaerobic metabolism during the third week of life.</title>
        <authorList>
            <person name="Brown C.T."/>
            <person name="Sharon I."/>
            <person name="Thomas B.C."/>
            <person name="Castelle C.J."/>
            <person name="Morowitz M.J."/>
            <person name="Banfield J.F."/>
        </authorList>
    </citation>
    <scope>NUCLEOTIDE SEQUENCE</scope>
</reference>
<dbReference type="InterPro" id="IPR004381">
    <property type="entry name" value="Glycerate_kinase"/>
</dbReference>
<evidence type="ECO:0000256" key="3">
    <source>
        <dbReference type="ARBA" id="ARBA00022777"/>
    </source>
</evidence>
<dbReference type="AlphaFoldDB" id="W1WK95"/>
<keyword evidence="2" id="KW-0808">Transferase</keyword>
<proteinExistence type="inferred from homology"/>
<evidence type="ECO:0000313" key="4">
    <source>
        <dbReference type="EMBL" id="ETJ18286.1"/>
    </source>
</evidence>
<dbReference type="EMBL" id="AZMM01018648">
    <property type="protein sequence ID" value="ETJ18286.1"/>
    <property type="molecule type" value="Genomic_DNA"/>
</dbReference>
<keyword evidence="3 4" id="KW-0418">Kinase</keyword>
<dbReference type="Gene3D" id="3.40.50.10350">
    <property type="entry name" value="Glycerate kinase, domain 1"/>
    <property type="match status" value="1"/>
</dbReference>
<dbReference type="Gene3D" id="3.90.1510.10">
    <property type="entry name" value="Glycerate kinase, domain 2"/>
    <property type="match status" value="1"/>
</dbReference>
<dbReference type="PANTHER" id="PTHR21599">
    <property type="entry name" value="GLYCERATE KINASE"/>
    <property type="match status" value="1"/>
</dbReference>
<accession>W1WK95</accession>
<evidence type="ECO:0000256" key="1">
    <source>
        <dbReference type="ARBA" id="ARBA00006284"/>
    </source>
</evidence>
<comment type="caution">
    <text evidence="4">The sequence shown here is derived from an EMBL/GenBank/DDBJ whole genome shotgun (WGS) entry which is preliminary data.</text>
</comment>
<dbReference type="GO" id="GO:0031388">
    <property type="term" value="P:organic acid phosphorylation"/>
    <property type="evidence" value="ECO:0007669"/>
    <property type="project" value="InterPro"/>
</dbReference>